<dbReference type="Pfam" id="PF12802">
    <property type="entry name" value="MarR_2"/>
    <property type="match status" value="1"/>
</dbReference>
<dbReference type="PANTHER" id="PTHR38465">
    <property type="entry name" value="HTH-TYPE TRANSCRIPTIONAL REGULATOR MJ1563-RELATED"/>
    <property type="match status" value="1"/>
</dbReference>
<evidence type="ECO:0000313" key="6">
    <source>
        <dbReference type="Proteomes" id="UP000635245"/>
    </source>
</evidence>
<dbReference type="Gene3D" id="1.10.287.160">
    <property type="entry name" value="HR1 repeat"/>
    <property type="match status" value="1"/>
</dbReference>
<dbReference type="Proteomes" id="UP000635245">
    <property type="component" value="Unassembled WGS sequence"/>
</dbReference>
<keyword evidence="3" id="KW-0804">Transcription</keyword>
<dbReference type="AlphaFoldDB" id="A0A934QXW7"/>
<evidence type="ECO:0000256" key="2">
    <source>
        <dbReference type="ARBA" id="ARBA00023125"/>
    </source>
</evidence>
<proteinExistence type="predicted"/>
<dbReference type="EMBL" id="JAENJH010000011">
    <property type="protein sequence ID" value="MBK1788745.1"/>
    <property type="molecule type" value="Genomic_DNA"/>
</dbReference>
<organism evidence="5 6">
    <name type="scientific">Prauserella cavernicola</name>
    <dbReference type="NCBI Taxonomy" id="2800127"/>
    <lineage>
        <taxon>Bacteria</taxon>
        <taxon>Bacillati</taxon>
        <taxon>Actinomycetota</taxon>
        <taxon>Actinomycetes</taxon>
        <taxon>Pseudonocardiales</taxon>
        <taxon>Pseudonocardiaceae</taxon>
        <taxon>Prauserella</taxon>
    </lineage>
</organism>
<name>A0A934QXW7_9PSEU</name>
<accession>A0A934QXW7</accession>
<dbReference type="InterPro" id="IPR036388">
    <property type="entry name" value="WH-like_DNA-bd_sf"/>
</dbReference>
<sequence>MADARDPAERMAVILARHGMHRMTARVLCVLLFTEQETITAGEIAERLDVSPGSVSGGIKMLEAIDMVERAPVRGGRREHYRFPDDAWPRLMMVRNRVLEEMLEAADDGIATVSEDGPAGRRLTEMRDFYAHLMRSIPALIEDWRASRPRS</sequence>
<dbReference type="RefSeq" id="WP_200324971.1">
    <property type="nucleotide sequence ID" value="NZ_JAENJH010000011.1"/>
</dbReference>
<dbReference type="InterPro" id="IPR052362">
    <property type="entry name" value="HTH-GbsR_regulator"/>
</dbReference>
<dbReference type="InterPro" id="IPR036390">
    <property type="entry name" value="WH_DNA-bd_sf"/>
</dbReference>
<dbReference type="SUPFAM" id="SSF46785">
    <property type="entry name" value="Winged helix' DNA-binding domain"/>
    <property type="match status" value="1"/>
</dbReference>
<feature type="domain" description="HTH marR-type" evidence="4">
    <location>
        <begin position="18"/>
        <end position="79"/>
    </location>
</feature>
<evidence type="ECO:0000259" key="4">
    <source>
        <dbReference type="Pfam" id="PF12802"/>
    </source>
</evidence>
<dbReference type="PANTHER" id="PTHR38465:SF2">
    <property type="entry name" value="HTH-TYPE TRANSCRIPTIONAL REGULATOR MMPR5"/>
    <property type="match status" value="1"/>
</dbReference>
<dbReference type="GO" id="GO:0003700">
    <property type="term" value="F:DNA-binding transcription factor activity"/>
    <property type="evidence" value="ECO:0007669"/>
    <property type="project" value="InterPro"/>
</dbReference>
<keyword evidence="2" id="KW-0238">DNA-binding</keyword>
<reference evidence="5" key="1">
    <citation type="submission" date="2020-12" db="EMBL/GenBank/DDBJ databases">
        <title>Prauserella sp. ASG 168, a novel actinomycete isolated from cave rock.</title>
        <authorList>
            <person name="Suriyachadkun C."/>
        </authorList>
    </citation>
    <scope>NUCLEOTIDE SEQUENCE</scope>
    <source>
        <strain evidence="5">ASG 168</strain>
    </source>
</reference>
<evidence type="ECO:0000256" key="1">
    <source>
        <dbReference type="ARBA" id="ARBA00023015"/>
    </source>
</evidence>
<keyword evidence="1" id="KW-0805">Transcription regulation</keyword>
<dbReference type="InterPro" id="IPR000835">
    <property type="entry name" value="HTH_MarR-typ"/>
</dbReference>
<protein>
    <submittedName>
        <fullName evidence="5">MarR family transcriptional regulator</fullName>
    </submittedName>
</protein>
<keyword evidence="6" id="KW-1185">Reference proteome</keyword>
<evidence type="ECO:0000256" key="3">
    <source>
        <dbReference type="ARBA" id="ARBA00023163"/>
    </source>
</evidence>
<dbReference type="Gene3D" id="1.10.10.10">
    <property type="entry name" value="Winged helix-like DNA-binding domain superfamily/Winged helix DNA-binding domain"/>
    <property type="match status" value="1"/>
</dbReference>
<dbReference type="GO" id="GO:0003677">
    <property type="term" value="F:DNA binding"/>
    <property type="evidence" value="ECO:0007669"/>
    <property type="project" value="UniProtKB-KW"/>
</dbReference>
<evidence type="ECO:0000313" key="5">
    <source>
        <dbReference type="EMBL" id="MBK1788745.1"/>
    </source>
</evidence>
<gene>
    <name evidence="5" type="ORF">JHE00_30830</name>
</gene>
<comment type="caution">
    <text evidence="5">The sequence shown here is derived from an EMBL/GenBank/DDBJ whole genome shotgun (WGS) entry which is preliminary data.</text>
</comment>